<feature type="chain" id="PRO_5045628475" evidence="5">
    <location>
        <begin position="20"/>
        <end position="146"/>
    </location>
</feature>
<keyword evidence="1" id="KW-0813">Transport</keyword>
<accession>A0ABM5N2E3</accession>
<organism evidence="7 8">
    <name type="scientific">Emticicia oligotrophica (strain DSM 17448 / CIP 109782 / MTCC 6937 / GPTSA100-15)</name>
    <dbReference type="NCBI Taxonomy" id="929562"/>
    <lineage>
        <taxon>Bacteria</taxon>
        <taxon>Pseudomonadati</taxon>
        <taxon>Bacteroidota</taxon>
        <taxon>Cytophagia</taxon>
        <taxon>Cytophagales</taxon>
        <taxon>Leadbetterellaceae</taxon>
        <taxon>Emticicia</taxon>
    </lineage>
</organism>
<evidence type="ECO:0000256" key="1">
    <source>
        <dbReference type="ARBA" id="ARBA00022448"/>
    </source>
</evidence>
<dbReference type="RefSeq" id="WP_015029190.1">
    <property type="nucleotide sequence ID" value="NC_018748.1"/>
</dbReference>
<dbReference type="PANTHER" id="PTHR45663">
    <property type="entry name" value="GEO12009P1"/>
    <property type="match status" value="1"/>
</dbReference>
<evidence type="ECO:0000256" key="3">
    <source>
        <dbReference type="ARBA" id="ARBA00023157"/>
    </source>
</evidence>
<dbReference type="PANTHER" id="PTHR45663:SF11">
    <property type="entry name" value="GEO12009P1"/>
    <property type="match status" value="1"/>
</dbReference>
<dbReference type="InterPro" id="IPR013766">
    <property type="entry name" value="Thioredoxin_domain"/>
</dbReference>
<keyword evidence="3" id="KW-1015">Disulfide bond</keyword>
<evidence type="ECO:0000313" key="7">
    <source>
        <dbReference type="EMBL" id="AFK03493.1"/>
    </source>
</evidence>
<gene>
    <name evidence="7" type="ordered locus">Emtol_2356</name>
</gene>
<evidence type="ECO:0000256" key="4">
    <source>
        <dbReference type="ARBA" id="ARBA00023284"/>
    </source>
</evidence>
<reference evidence="7 8" key="1">
    <citation type="submission" date="2011-07" db="EMBL/GenBank/DDBJ databases">
        <title>The complete genome of chromosome of Emticicia oligotrophica DSM 17448.</title>
        <authorList>
            <consortium name="US DOE Joint Genome Institute (JGI-PGF)"/>
            <person name="Lucas S."/>
            <person name="Han J."/>
            <person name="Lapidus A."/>
            <person name="Bruce D."/>
            <person name="Goodwin L."/>
            <person name="Pitluck S."/>
            <person name="Peters L."/>
            <person name="Kyrpides N."/>
            <person name="Mavromatis K."/>
            <person name="Ivanova N."/>
            <person name="Ovchinnikova G."/>
            <person name="Teshima H."/>
            <person name="Detter J.C."/>
            <person name="Tapia R."/>
            <person name="Han C."/>
            <person name="Land M."/>
            <person name="Hauser L."/>
            <person name="Markowitz V."/>
            <person name="Cheng J.-F."/>
            <person name="Hugenholtz P."/>
            <person name="Woyke T."/>
            <person name="Wu D."/>
            <person name="Tindall B."/>
            <person name="Pomrenke H."/>
            <person name="Brambilla E."/>
            <person name="Klenk H.-P."/>
            <person name="Eisen J.A."/>
        </authorList>
    </citation>
    <scope>NUCLEOTIDE SEQUENCE [LARGE SCALE GENOMIC DNA]</scope>
    <source>
        <strain evidence="7 8">DSM 17448</strain>
    </source>
</reference>
<dbReference type="PROSITE" id="PS00194">
    <property type="entry name" value="THIOREDOXIN_1"/>
    <property type="match status" value="1"/>
</dbReference>
<name>A0ABM5N2E3_EMTOG</name>
<dbReference type="Pfam" id="PF00085">
    <property type="entry name" value="Thioredoxin"/>
    <property type="match status" value="1"/>
</dbReference>
<evidence type="ECO:0000313" key="8">
    <source>
        <dbReference type="Proteomes" id="UP000002875"/>
    </source>
</evidence>
<sequence length="146" mass="16809">MKKIILLMSAMSLIVLVYACSRGDVKQINFVKNNDKTMQQVLAEAKNKKKVLFVDVFATWCGPCKWMDENTFKDPRIMEKFNKSFVNYKVDGDSFEGVNVGITYRIDSYPTYLFIGPDGRIIHRIEGAMPAENLIQEVDFVLKRVK</sequence>
<dbReference type="InterPro" id="IPR017937">
    <property type="entry name" value="Thioredoxin_CS"/>
</dbReference>
<proteinExistence type="predicted"/>
<dbReference type="Proteomes" id="UP000002875">
    <property type="component" value="Chromosome"/>
</dbReference>
<dbReference type="PROSITE" id="PS51352">
    <property type="entry name" value="THIOREDOXIN_2"/>
    <property type="match status" value="1"/>
</dbReference>
<evidence type="ECO:0000259" key="6">
    <source>
        <dbReference type="PROSITE" id="PS51352"/>
    </source>
</evidence>
<keyword evidence="5" id="KW-0732">Signal</keyword>
<evidence type="ECO:0000256" key="5">
    <source>
        <dbReference type="SAM" id="SignalP"/>
    </source>
</evidence>
<dbReference type="Gene3D" id="3.40.30.10">
    <property type="entry name" value="Glutaredoxin"/>
    <property type="match status" value="1"/>
</dbReference>
<feature type="domain" description="Thioredoxin" evidence="6">
    <location>
        <begin position="5"/>
        <end position="143"/>
    </location>
</feature>
<dbReference type="PROSITE" id="PS51257">
    <property type="entry name" value="PROKAR_LIPOPROTEIN"/>
    <property type="match status" value="1"/>
</dbReference>
<evidence type="ECO:0000256" key="2">
    <source>
        <dbReference type="ARBA" id="ARBA00022982"/>
    </source>
</evidence>
<dbReference type="SUPFAM" id="SSF52833">
    <property type="entry name" value="Thioredoxin-like"/>
    <property type="match status" value="1"/>
</dbReference>
<keyword evidence="4" id="KW-0676">Redox-active center</keyword>
<keyword evidence="2" id="KW-0249">Electron transport</keyword>
<keyword evidence="8" id="KW-1185">Reference proteome</keyword>
<feature type="signal peptide" evidence="5">
    <location>
        <begin position="1"/>
        <end position="19"/>
    </location>
</feature>
<protein>
    <submittedName>
        <fullName evidence="7">Thioredoxin domain-containing protein</fullName>
    </submittedName>
</protein>
<dbReference type="InterPro" id="IPR036249">
    <property type="entry name" value="Thioredoxin-like_sf"/>
</dbReference>
<dbReference type="EMBL" id="CP002961">
    <property type="protein sequence ID" value="AFK03493.1"/>
    <property type="molecule type" value="Genomic_DNA"/>
</dbReference>